<proteinExistence type="predicted"/>
<evidence type="ECO:0000256" key="1">
    <source>
        <dbReference type="ARBA" id="ARBA00004141"/>
    </source>
</evidence>
<dbReference type="PANTHER" id="PTHR48041">
    <property type="entry name" value="ABC TRANSPORTER G FAMILY MEMBER 28"/>
    <property type="match status" value="1"/>
</dbReference>
<evidence type="ECO:0000313" key="9">
    <source>
        <dbReference type="Proteomes" id="UP000269721"/>
    </source>
</evidence>
<keyword evidence="4 6" id="KW-1133">Transmembrane helix</keyword>
<feature type="transmembrane region" description="Helical" evidence="6">
    <location>
        <begin position="201"/>
        <end position="222"/>
    </location>
</feature>
<dbReference type="GO" id="GO:0016020">
    <property type="term" value="C:membrane"/>
    <property type="evidence" value="ECO:0007669"/>
    <property type="project" value="UniProtKB-SubCell"/>
</dbReference>
<dbReference type="Pfam" id="PF01061">
    <property type="entry name" value="ABC2_membrane"/>
    <property type="match status" value="1"/>
</dbReference>
<organism evidence="8 9">
    <name type="scientific">Blyttiomyces helicus</name>
    <dbReference type="NCBI Taxonomy" id="388810"/>
    <lineage>
        <taxon>Eukaryota</taxon>
        <taxon>Fungi</taxon>
        <taxon>Fungi incertae sedis</taxon>
        <taxon>Chytridiomycota</taxon>
        <taxon>Chytridiomycota incertae sedis</taxon>
        <taxon>Chytridiomycetes</taxon>
        <taxon>Chytridiomycetes incertae sedis</taxon>
        <taxon>Blyttiomyces</taxon>
    </lineage>
</organism>
<dbReference type="PANTHER" id="PTHR48041:SF122">
    <property type="entry name" value="ABC TRANSPORTER DOMAIN-CONTAINING PROTEIN"/>
    <property type="match status" value="1"/>
</dbReference>
<feature type="domain" description="ABC-2 type transporter transmembrane" evidence="7">
    <location>
        <begin position="182"/>
        <end position="245"/>
    </location>
</feature>
<dbReference type="AlphaFoldDB" id="A0A4P9WC00"/>
<evidence type="ECO:0000256" key="4">
    <source>
        <dbReference type="ARBA" id="ARBA00022989"/>
    </source>
</evidence>
<dbReference type="EMBL" id="KZ996533">
    <property type="protein sequence ID" value="RKO88708.1"/>
    <property type="molecule type" value="Genomic_DNA"/>
</dbReference>
<sequence length="337" mass="37884">ILLSAGATVFFGPPDDALTHFDRLGLLCPPKRNPADFFLDILTIDHDVESDPARIRALHEAYRGLEMERKLEACVESGEIETVDVVVAREEPTIIVMLVMGLAFLRLDHDTRGIQNRAGIIFLWPINQVEFAIWSTERDMLLGAEHRRVLKMAAMLLPRLLLLHRPRGRVYSQMGPDLFWGVVGATPLYFLIGLQLVLSKYFIWIATNIATNLVALSLGFAVGAGSPTVQIGTAVGPLALVIFLLPVWRERREYRHDRVVLEMARLGLPITSFMGWSWQRAIRPPTTVCYTTDGFLRQYLVDDVSIVERIGILVALSGVWQLCVLLRMSSKPKAQML</sequence>
<keyword evidence="5 6" id="KW-0472">Membrane</keyword>
<gene>
    <name evidence="8" type="ORF">BDK51DRAFT_29578</name>
</gene>
<name>A0A4P9WC00_9FUNG</name>
<feature type="non-terminal residue" evidence="8">
    <location>
        <position position="1"/>
    </location>
</feature>
<dbReference type="OrthoDB" id="66620at2759"/>
<evidence type="ECO:0000313" key="8">
    <source>
        <dbReference type="EMBL" id="RKO88708.1"/>
    </source>
</evidence>
<keyword evidence="3 6" id="KW-0812">Transmembrane</keyword>
<evidence type="ECO:0000256" key="6">
    <source>
        <dbReference type="SAM" id="Phobius"/>
    </source>
</evidence>
<keyword evidence="2" id="KW-0813">Transport</keyword>
<evidence type="ECO:0000256" key="3">
    <source>
        <dbReference type="ARBA" id="ARBA00022692"/>
    </source>
</evidence>
<accession>A0A4P9WC00</accession>
<evidence type="ECO:0000259" key="7">
    <source>
        <dbReference type="Pfam" id="PF01061"/>
    </source>
</evidence>
<evidence type="ECO:0000256" key="2">
    <source>
        <dbReference type="ARBA" id="ARBA00022448"/>
    </source>
</evidence>
<dbReference type="GO" id="GO:0140359">
    <property type="term" value="F:ABC-type transporter activity"/>
    <property type="evidence" value="ECO:0007669"/>
    <property type="project" value="InterPro"/>
</dbReference>
<reference evidence="9" key="1">
    <citation type="journal article" date="2018" name="Nat. Microbiol.">
        <title>Leveraging single-cell genomics to expand the fungal tree of life.</title>
        <authorList>
            <person name="Ahrendt S.R."/>
            <person name="Quandt C.A."/>
            <person name="Ciobanu D."/>
            <person name="Clum A."/>
            <person name="Salamov A."/>
            <person name="Andreopoulos B."/>
            <person name="Cheng J.F."/>
            <person name="Woyke T."/>
            <person name="Pelin A."/>
            <person name="Henrissat B."/>
            <person name="Reynolds N.K."/>
            <person name="Benny G.L."/>
            <person name="Smith M.E."/>
            <person name="James T.Y."/>
            <person name="Grigoriev I.V."/>
        </authorList>
    </citation>
    <scope>NUCLEOTIDE SEQUENCE [LARGE SCALE GENOMIC DNA]</scope>
</reference>
<dbReference type="Proteomes" id="UP000269721">
    <property type="component" value="Unassembled WGS sequence"/>
</dbReference>
<keyword evidence="9" id="KW-1185">Reference proteome</keyword>
<feature type="transmembrane region" description="Helical" evidence="6">
    <location>
        <begin position="178"/>
        <end position="194"/>
    </location>
</feature>
<dbReference type="InterPro" id="IPR050352">
    <property type="entry name" value="ABCG_transporters"/>
</dbReference>
<feature type="transmembrane region" description="Helical" evidence="6">
    <location>
        <begin position="228"/>
        <end position="247"/>
    </location>
</feature>
<evidence type="ECO:0000256" key="5">
    <source>
        <dbReference type="ARBA" id="ARBA00023136"/>
    </source>
</evidence>
<comment type="subcellular location">
    <subcellularLocation>
        <location evidence="1">Membrane</location>
        <topology evidence="1">Multi-pass membrane protein</topology>
    </subcellularLocation>
</comment>
<dbReference type="InterPro" id="IPR013525">
    <property type="entry name" value="ABC2_TM"/>
</dbReference>
<protein>
    <recommendedName>
        <fullName evidence="7">ABC-2 type transporter transmembrane domain-containing protein</fullName>
    </recommendedName>
</protein>